<evidence type="ECO:0000313" key="2">
    <source>
        <dbReference type="Proteomes" id="UP000008909"/>
    </source>
</evidence>
<sequence>MVRFILITANGEDLHFHMIVPTAEKAKTSVIPDIRPLGQCKQALSEEQGLLPPNCALMISPGMVTKCLQGKCQARRTDQGSNFTMRCPRARNKLFCINTFAEDAICAVHFNRIVATVSEKNDVDRTVRRQKLSTPTPYSLQTKSNALCIGCRSSSVENNLTSKPSTLGTSIIVDDLACSHVALILNYRRSPYRYTFIYPNIRRRQPSCYDNRNIAMHCLDGVQKSATGFYLSTAHRIDSFPEFRWPKLKRIRQMLAQLLIFERGHFESQPDVSFDDPLQINMLHYGPSHTEFCRLFQENLLRYFEYHTSWTLRKLAFRDSAKHFKSTDNYGTRVAGIPAVETCSRRPDFHPGTPRVIHKRSLIFLGSSELNQLDAKLSQSSSQSAISCLNDNPTTVFHGNPTVDYKLDNEVCVHRSSKYLSAPVTESVKKLLRPNEDAVIHWKVSFRILTPKLKEGCYKILKILSRNHSLNKACTVLHPESRRVLLRDFRTYRHICTTKTTGSGTPDYLRDRHTNQKNTNRLFKLETTRRNYDQKGPYRKLQSDVQPMFATLRAEDVKRLSVFDHRCLRSIARIWWEHRISNAELQPLYDKYAVLTADDDDDDAVVLETAVGWSIAGSAFTPLCRTLAKDLLRLILSVKRTTMIQDREVNQGIINTVASQHVTKCLTEGQVTISVVRDRPFVAKRVQPLGNREENPCVYGTRMGHERKINKAKTICCFAYISRKEKRRTSASGNDKSKSNQNKSGIWPNNCLDAEEATGHLMRNNRDLVVEKYPMFISTCEVPVRHRITRGLRTFQDLTVNGHLGKRSQPDKSCIIVTSFRVNVLEVVEFIWFFFRHELDNGVGFAELLLELSISIFSQGRENIVQEELYPQDRKIFVVEACSSARFANRSKITRISTILLYFSTMSRVVYGHRPDEDRKPTRECDRSNCSWMCSSMEVKQFRSNFSVGMQNLACGRHPSLVEEINEIFNCLLIKRIKYPSNRSLVPIYTWATLLTSNTIQSALNRLNFVEAIITVNDFSATIRT</sequence>
<organism evidence="1 2">
    <name type="scientific">Clonorchis sinensis</name>
    <name type="common">Chinese liver fluke</name>
    <dbReference type="NCBI Taxonomy" id="79923"/>
    <lineage>
        <taxon>Eukaryota</taxon>
        <taxon>Metazoa</taxon>
        <taxon>Spiralia</taxon>
        <taxon>Lophotrochozoa</taxon>
        <taxon>Platyhelminthes</taxon>
        <taxon>Trematoda</taxon>
        <taxon>Digenea</taxon>
        <taxon>Opisthorchiida</taxon>
        <taxon>Opisthorchiata</taxon>
        <taxon>Opisthorchiidae</taxon>
        <taxon>Clonorchis</taxon>
    </lineage>
</organism>
<feature type="non-terminal residue" evidence="1">
    <location>
        <position position="1025"/>
    </location>
</feature>
<protein>
    <submittedName>
        <fullName evidence="1">Uncharacterized protein</fullName>
    </submittedName>
</protein>
<name>G7YH20_CLOSI</name>
<evidence type="ECO:0000313" key="1">
    <source>
        <dbReference type="EMBL" id="GAA52253.1"/>
    </source>
</evidence>
<dbReference type="Proteomes" id="UP000008909">
    <property type="component" value="Unassembled WGS sequence"/>
</dbReference>
<reference key="2">
    <citation type="submission" date="2011-10" db="EMBL/GenBank/DDBJ databases">
        <title>The genome and transcriptome sequence of Clonorchis sinensis provide insights into the carcinogenic liver fluke.</title>
        <authorList>
            <person name="Wang X."/>
            <person name="Huang Y."/>
            <person name="Chen W."/>
            <person name="Liu H."/>
            <person name="Guo L."/>
            <person name="Chen Y."/>
            <person name="Luo F."/>
            <person name="Zhou W."/>
            <person name="Sun J."/>
            <person name="Mao Q."/>
            <person name="Liang P."/>
            <person name="Zhou C."/>
            <person name="Tian Y."/>
            <person name="Men J."/>
            <person name="Lv X."/>
            <person name="Huang L."/>
            <person name="Zhou J."/>
            <person name="Hu Y."/>
            <person name="Li R."/>
            <person name="Zhang F."/>
            <person name="Lei H."/>
            <person name="Li X."/>
            <person name="Hu X."/>
            <person name="Liang C."/>
            <person name="Xu J."/>
            <person name="Wu Z."/>
            <person name="Yu X."/>
        </authorList>
    </citation>
    <scope>NUCLEOTIDE SEQUENCE</scope>
    <source>
        <strain>Henan</strain>
    </source>
</reference>
<gene>
    <name evidence="1" type="ORF">CLF_107687</name>
</gene>
<dbReference type="EMBL" id="DF143263">
    <property type="protein sequence ID" value="GAA52253.1"/>
    <property type="molecule type" value="Genomic_DNA"/>
</dbReference>
<reference evidence="1" key="1">
    <citation type="journal article" date="2011" name="Genome Biol.">
        <title>The draft genome of the carcinogenic human liver fluke Clonorchis sinensis.</title>
        <authorList>
            <person name="Wang X."/>
            <person name="Chen W."/>
            <person name="Huang Y."/>
            <person name="Sun J."/>
            <person name="Men J."/>
            <person name="Liu H."/>
            <person name="Luo F."/>
            <person name="Guo L."/>
            <person name="Lv X."/>
            <person name="Deng C."/>
            <person name="Zhou C."/>
            <person name="Fan Y."/>
            <person name="Li X."/>
            <person name="Huang L."/>
            <person name="Hu Y."/>
            <person name="Liang C."/>
            <person name="Hu X."/>
            <person name="Xu J."/>
            <person name="Yu X."/>
        </authorList>
    </citation>
    <scope>NUCLEOTIDE SEQUENCE [LARGE SCALE GENOMIC DNA]</scope>
    <source>
        <strain evidence="1">Henan</strain>
    </source>
</reference>
<dbReference type="AlphaFoldDB" id="G7YH20"/>
<proteinExistence type="predicted"/>
<keyword evidence="2" id="KW-1185">Reference proteome</keyword>
<accession>G7YH20</accession>